<evidence type="ECO:0000256" key="5">
    <source>
        <dbReference type="ARBA" id="ARBA00023136"/>
    </source>
</evidence>
<dbReference type="Proteomes" id="UP001281447">
    <property type="component" value="Unassembled WGS sequence"/>
</dbReference>
<protein>
    <submittedName>
        <fullName evidence="7">Cytosine permease</fullName>
    </submittedName>
</protein>
<dbReference type="InterPro" id="IPR001248">
    <property type="entry name" value="Pur-cyt_permease"/>
</dbReference>
<feature type="transmembrane region" description="Helical" evidence="6">
    <location>
        <begin position="46"/>
        <end position="66"/>
    </location>
</feature>
<reference evidence="7 8" key="1">
    <citation type="submission" date="2023-10" db="EMBL/GenBank/DDBJ databases">
        <title>Virgibacillus halophilus 5B73C genome.</title>
        <authorList>
            <person name="Miliotis G."/>
            <person name="Sengupta P."/>
            <person name="Hameed A."/>
            <person name="Chuvochina M."/>
            <person name="Mcdonagh F."/>
            <person name="Simpson A.C."/>
            <person name="Singh N.K."/>
            <person name="Rekha P.D."/>
            <person name="Raman K."/>
            <person name="Hugenholtz P."/>
            <person name="Venkateswaran K."/>
        </authorList>
    </citation>
    <scope>NUCLEOTIDE SEQUENCE [LARGE SCALE GENOMIC DNA]</scope>
    <source>
        <strain evidence="7 8">5B73C</strain>
    </source>
</reference>
<proteinExistence type="inferred from homology"/>
<feature type="transmembrane region" description="Helical" evidence="6">
    <location>
        <begin position="121"/>
        <end position="143"/>
    </location>
</feature>
<evidence type="ECO:0000313" key="7">
    <source>
        <dbReference type="EMBL" id="MDY0395530.1"/>
    </source>
</evidence>
<feature type="transmembrane region" description="Helical" evidence="6">
    <location>
        <begin position="20"/>
        <end position="39"/>
    </location>
</feature>
<organism evidence="7 8">
    <name type="scientific">Tigheibacillus halophilus</name>
    <dbReference type="NCBI Taxonomy" id="361280"/>
    <lineage>
        <taxon>Bacteria</taxon>
        <taxon>Bacillati</taxon>
        <taxon>Bacillota</taxon>
        <taxon>Bacilli</taxon>
        <taxon>Bacillales</taxon>
        <taxon>Bacillaceae</taxon>
        <taxon>Tigheibacillus</taxon>
    </lineage>
</organism>
<evidence type="ECO:0000256" key="4">
    <source>
        <dbReference type="ARBA" id="ARBA00022989"/>
    </source>
</evidence>
<feature type="transmembrane region" description="Helical" evidence="6">
    <location>
        <begin position="96"/>
        <end position="115"/>
    </location>
</feature>
<keyword evidence="8" id="KW-1185">Reference proteome</keyword>
<dbReference type="EMBL" id="JAWDIP010000003">
    <property type="protein sequence ID" value="MDY0395530.1"/>
    <property type="molecule type" value="Genomic_DNA"/>
</dbReference>
<evidence type="ECO:0000256" key="1">
    <source>
        <dbReference type="ARBA" id="ARBA00004141"/>
    </source>
</evidence>
<comment type="similarity">
    <text evidence="2">Belongs to the purine-cytosine permease (2.A.39) family.</text>
</comment>
<evidence type="ECO:0000256" key="6">
    <source>
        <dbReference type="SAM" id="Phobius"/>
    </source>
</evidence>
<keyword evidence="4 6" id="KW-1133">Transmembrane helix</keyword>
<evidence type="ECO:0000313" key="8">
    <source>
        <dbReference type="Proteomes" id="UP001281447"/>
    </source>
</evidence>
<sequence>MTPDLSRYNKSAADVVKQSIVGIALGEYLIGLIGVLLAHAAQSSDVITIVMGTSGILGTIVLITATIKINDFNLYAPSLAIVNIFDSLFGKQVNRTVVTIVIGIVGTLLSIMGILGQFQGFLSLLGIALPPVGGILVAEYFLVKRYKKGF</sequence>
<keyword evidence="5 6" id="KW-0472">Membrane</keyword>
<comment type="caution">
    <text evidence="7">The sequence shown here is derived from an EMBL/GenBank/DDBJ whole genome shotgun (WGS) entry which is preliminary data.</text>
</comment>
<accession>A0ABU5C915</accession>
<dbReference type="PANTHER" id="PTHR30569">
    <property type="entry name" value="CYTOSINE TRANSPORTER CODB"/>
    <property type="match status" value="1"/>
</dbReference>
<evidence type="ECO:0000256" key="3">
    <source>
        <dbReference type="ARBA" id="ARBA00022692"/>
    </source>
</evidence>
<dbReference type="Gene3D" id="1.10.4160.10">
    <property type="entry name" value="Hydantoin permease"/>
    <property type="match status" value="1"/>
</dbReference>
<dbReference type="Pfam" id="PF02133">
    <property type="entry name" value="Transp_cyt_pur"/>
    <property type="match status" value="1"/>
</dbReference>
<name>A0ABU5C915_9BACI</name>
<gene>
    <name evidence="7" type="ORF">RWE15_15200</name>
</gene>
<comment type="subcellular location">
    <subcellularLocation>
        <location evidence="1">Membrane</location>
        <topology evidence="1">Multi-pass membrane protein</topology>
    </subcellularLocation>
</comment>
<dbReference type="InterPro" id="IPR030191">
    <property type="entry name" value="CodB"/>
</dbReference>
<evidence type="ECO:0000256" key="2">
    <source>
        <dbReference type="ARBA" id="ARBA00008974"/>
    </source>
</evidence>
<dbReference type="PANTHER" id="PTHR30569:SF0">
    <property type="entry name" value="CYTOSINE PERMEASE"/>
    <property type="match status" value="1"/>
</dbReference>
<keyword evidence="3 6" id="KW-0812">Transmembrane</keyword>